<dbReference type="InterPro" id="IPR011971">
    <property type="entry name" value="CHP02284"/>
</dbReference>
<evidence type="ECO:0000259" key="1">
    <source>
        <dbReference type="Pfam" id="PF09537"/>
    </source>
</evidence>
<dbReference type="InterPro" id="IPR016920">
    <property type="entry name" value="UCP029477"/>
</dbReference>
<dbReference type="PIRSF" id="PIRSF029477">
    <property type="entry name" value="UCP029477"/>
    <property type="match status" value="1"/>
</dbReference>
<feature type="domain" description="DUF2383" evidence="1">
    <location>
        <begin position="5"/>
        <end position="115"/>
    </location>
</feature>
<dbReference type="InterPro" id="IPR012347">
    <property type="entry name" value="Ferritin-like"/>
</dbReference>
<proteinExistence type="predicted"/>
<reference evidence="2 3" key="1">
    <citation type="submission" date="2019-03" db="EMBL/GenBank/DDBJ databases">
        <title>Genomic Encyclopedia of Type Strains, Phase IV (KMG-IV): sequencing the most valuable type-strain genomes for metagenomic binning, comparative biology and taxonomic classification.</title>
        <authorList>
            <person name="Goeker M."/>
        </authorList>
    </citation>
    <scope>NUCLEOTIDE SEQUENCE [LARGE SCALE GENOMIC DNA]</scope>
    <source>
        <strain evidence="2 3">DSM 7445</strain>
    </source>
</reference>
<dbReference type="AlphaFoldDB" id="A0A4V2UII4"/>
<dbReference type="Proteomes" id="UP000295382">
    <property type="component" value="Unassembled WGS sequence"/>
</dbReference>
<comment type="caution">
    <text evidence="2">The sequence shown here is derived from an EMBL/GenBank/DDBJ whole genome shotgun (WGS) entry which is preliminary data.</text>
</comment>
<dbReference type="Gene3D" id="1.20.1260.10">
    <property type="match status" value="1"/>
</dbReference>
<keyword evidence="3" id="KW-1185">Reference proteome</keyword>
<organism evidence="2 3">
    <name type="scientific">Paucimonas lemoignei</name>
    <name type="common">Pseudomonas lemoignei</name>
    <dbReference type="NCBI Taxonomy" id="29443"/>
    <lineage>
        <taxon>Bacteria</taxon>
        <taxon>Pseudomonadati</taxon>
        <taxon>Pseudomonadota</taxon>
        <taxon>Betaproteobacteria</taxon>
        <taxon>Burkholderiales</taxon>
        <taxon>Burkholderiaceae</taxon>
        <taxon>Paucimonas</taxon>
    </lineage>
</organism>
<dbReference type="Pfam" id="PF09537">
    <property type="entry name" value="DUF2383"/>
    <property type="match status" value="1"/>
</dbReference>
<accession>A0A4V2UII4</accession>
<evidence type="ECO:0000313" key="3">
    <source>
        <dbReference type="Proteomes" id="UP000295382"/>
    </source>
</evidence>
<sequence>MNNDDVIATLNDLIETCKDGEQGFLTCSEDVKDLELKAYFTSRSARCADSAEELQELVLAYGGKPETSSHISGALHRRWVDIRSMISGKSEEAVLEECERGEDIAKRNYEDALAKALPDDVRRVVEAQYNGVRRNHDQVKNFRDHARAQR</sequence>
<dbReference type="InterPro" id="IPR019052">
    <property type="entry name" value="DUF2383"/>
</dbReference>
<dbReference type="NCBIfam" id="TIGR02284">
    <property type="entry name" value="PA2169 family four-helix-bundle protein"/>
    <property type="match status" value="1"/>
</dbReference>
<dbReference type="EMBL" id="SLZQ01000007">
    <property type="protein sequence ID" value="TCS36320.1"/>
    <property type="molecule type" value="Genomic_DNA"/>
</dbReference>
<gene>
    <name evidence="2" type="ORF">EDC30_107137</name>
</gene>
<protein>
    <submittedName>
        <fullName evidence="2">Uncharacterized protein (TIGR02284 family)</fullName>
    </submittedName>
</protein>
<dbReference type="OrthoDB" id="282393at2"/>
<evidence type="ECO:0000313" key="2">
    <source>
        <dbReference type="EMBL" id="TCS36320.1"/>
    </source>
</evidence>
<dbReference type="RefSeq" id="WP_132259145.1">
    <property type="nucleotide sequence ID" value="NZ_SLZQ01000007.1"/>
</dbReference>
<name>A0A4V2UII4_PAULE</name>